<feature type="binding site" evidence="6">
    <location>
        <position position="115"/>
    </location>
    <ligand>
        <name>Mg(2+)</name>
        <dbReference type="ChEBI" id="CHEBI:18420"/>
        <note>catalytic</note>
    </ligand>
</feature>
<keyword evidence="6" id="KW-0963">Cytoplasm</keyword>
<comment type="subcellular location">
    <subcellularLocation>
        <location evidence="6">Cytoplasm</location>
    </subcellularLocation>
</comment>
<dbReference type="PANTHER" id="PTHR45770">
    <property type="entry name" value="ATP-DEPENDENT 6-PHOSPHOFRUCTOKINASE 1"/>
    <property type="match status" value="1"/>
</dbReference>
<keyword evidence="6" id="KW-0324">Glycolysis</keyword>
<gene>
    <name evidence="6" type="primary">pfp</name>
    <name evidence="8" type="ORF">IAA52_01580</name>
</gene>
<dbReference type="Proteomes" id="UP000824260">
    <property type="component" value="Unassembled WGS sequence"/>
</dbReference>
<dbReference type="AlphaFoldDB" id="A0A9D1CV96"/>
<dbReference type="EMBL" id="DVFZ01000015">
    <property type="protein sequence ID" value="HIQ81772.1"/>
    <property type="molecule type" value="Genomic_DNA"/>
</dbReference>
<comment type="subunit">
    <text evidence="6">Homodimer.</text>
</comment>
<comment type="caution">
    <text evidence="8">The sequence shown here is derived from an EMBL/GenBank/DDBJ whole genome shotgun (WGS) entry which is preliminary data.</text>
</comment>
<proteinExistence type="inferred from homology"/>
<feature type="binding site" evidence="6">
    <location>
        <position position="245"/>
    </location>
    <ligand>
        <name>substrate</name>
    </ligand>
</feature>
<dbReference type="InterPro" id="IPR000023">
    <property type="entry name" value="Phosphofructokinase_dom"/>
</dbReference>
<evidence type="ECO:0000313" key="9">
    <source>
        <dbReference type="Proteomes" id="UP000824260"/>
    </source>
</evidence>
<dbReference type="GO" id="GO:0005737">
    <property type="term" value="C:cytoplasm"/>
    <property type="evidence" value="ECO:0007669"/>
    <property type="project" value="UniProtKB-SubCell"/>
</dbReference>
<feature type="active site" description="Proton acceptor" evidence="6">
    <location>
        <position position="145"/>
    </location>
</feature>
<protein>
    <recommendedName>
        <fullName evidence="6">Pyrophosphate--fructose 6-phosphate 1-phosphotransferase</fullName>
        <ecNumber evidence="6">2.7.1.90</ecNumber>
    </recommendedName>
    <alternativeName>
        <fullName evidence="6">6-phosphofructokinase, pyrophosphate dependent</fullName>
    </alternativeName>
    <alternativeName>
        <fullName evidence="6">PPi-dependent phosphofructokinase</fullName>
        <shortName evidence="6">PPi-PFK</shortName>
    </alternativeName>
    <alternativeName>
        <fullName evidence="6">Pyrophosphate-dependent 6-phosphofructose-1-kinase</fullName>
    </alternativeName>
</protein>
<comment type="catalytic activity">
    <reaction evidence="6">
        <text>beta-D-fructose 6-phosphate + diphosphate = beta-D-fructose 1,6-bisphosphate + phosphate + H(+)</text>
        <dbReference type="Rhea" id="RHEA:13613"/>
        <dbReference type="ChEBI" id="CHEBI:15378"/>
        <dbReference type="ChEBI" id="CHEBI:32966"/>
        <dbReference type="ChEBI" id="CHEBI:33019"/>
        <dbReference type="ChEBI" id="CHEBI:43474"/>
        <dbReference type="ChEBI" id="CHEBI:57634"/>
        <dbReference type="EC" id="2.7.1.90"/>
    </reaction>
</comment>
<dbReference type="HAMAP" id="MF_01978">
    <property type="entry name" value="Phosphofructokinase_II_B2"/>
    <property type="match status" value="1"/>
</dbReference>
<dbReference type="Gene3D" id="3.40.50.450">
    <property type="match status" value="1"/>
</dbReference>
<feature type="site" description="Important for catalytic activity and substrate specificity; stabilizes the transition state when the phosphoryl donor is PPi; prevents ATP from binding by mimicking the alpha-phosphate group of ATP" evidence="6">
    <location>
        <position position="116"/>
    </location>
</feature>
<organism evidence="8 9">
    <name type="scientific">Candidatus Pullichristensenella stercorigallinarum</name>
    <dbReference type="NCBI Taxonomy" id="2840909"/>
    <lineage>
        <taxon>Bacteria</taxon>
        <taxon>Bacillati</taxon>
        <taxon>Bacillota</taxon>
        <taxon>Clostridia</taxon>
        <taxon>Candidatus Pullichristensenella</taxon>
    </lineage>
</organism>
<dbReference type="GO" id="GO:0047334">
    <property type="term" value="F:diphosphate-fructose-6-phosphate 1-phosphotransferase activity"/>
    <property type="evidence" value="ECO:0007669"/>
    <property type="project" value="UniProtKB-EC"/>
</dbReference>
<keyword evidence="5 6" id="KW-0460">Magnesium</keyword>
<comment type="function">
    <text evidence="6">Catalyzes the phosphorylation of D-fructose 6-phosphate, the first committing step of glycolysis. Uses inorganic phosphate (PPi) as phosphoryl donor instead of ATP like common ATP-dependent phosphofructokinases (ATP-PFKs), which renders the reaction reversible, and can thus function both in glycolysis and gluconeogenesis. Consistently, PPi-PFK can replace the enzymes of both the forward (ATP-PFK) and reverse (fructose-bisphosphatase (FBPase)) reactions.</text>
</comment>
<comment type="activity regulation">
    <text evidence="6">Non-allosteric.</text>
</comment>
<dbReference type="InterPro" id="IPR011404">
    <property type="entry name" value="PPi-PFK"/>
</dbReference>
<evidence type="ECO:0000256" key="1">
    <source>
        <dbReference type="ARBA" id="ARBA00001946"/>
    </source>
</evidence>
<comment type="cofactor">
    <cofactor evidence="1 6">
        <name>Mg(2+)</name>
        <dbReference type="ChEBI" id="CHEBI:18420"/>
    </cofactor>
</comment>
<comment type="pathway">
    <text evidence="6">Carbohydrate degradation; glycolysis; D-glyceraldehyde 3-phosphate and glycerone phosphate from D-glucose: step 3/4.</text>
</comment>
<evidence type="ECO:0000256" key="4">
    <source>
        <dbReference type="ARBA" id="ARBA00022777"/>
    </source>
</evidence>
<sequence length="415" mass="45269">MSQLKGACIIGQSGGPTSVINASAYGAIKTALESDSITRVLGARHGIKGVLDDDLIDMGKEDPQELEMMKFTPSSALGSCRYKLKDPDEDDTDYKRILEIFKKYDVRYFFYNGGNDSMDTCNKISKYMLKNGYDCRVMGIPKTIDNDLAGTDHCPGFASAAKYIATSVMEVYCDAHVYDTGMITIIECMGRHAGWLTAAAALAGVKGCAPDLIYLPEVDFDLDDFTAKVKAIYEKNKNCIVAVSEGIHDKEGTFIAEYANKNMAKDSFGHAQLGGLAAFLANHVKQATGAKVRGIELSLLQRCAAHCASQTDIDESFMSGKAAVENAVAGITDKMVGFEREMVDGKYTCKIKLFDLSIVANTEKKVPRQWINNEGDGITQGFIDYALPLIQGQTQMVVEDGLPRFVHLKKVKAEA</sequence>
<feature type="binding site" evidence="6">
    <location>
        <begin position="189"/>
        <end position="191"/>
    </location>
    <ligand>
        <name>substrate</name>
    </ligand>
</feature>
<evidence type="ECO:0000256" key="2">
    <source>
        <dbReference type="ARBA" id="ARBA00022679"/>
    </source>
</evidence>
<keyword evidence="2 6" id="KW-0808">Transferase</keyword>
<keyword evidence="3 6" id="KW-0479">Metal-binding</keyword>
<feature type="domain" description="Phosphofructokinase" evidence="7">
    <location>
        <begin position="9"/>
        <end position="292"/>
    </location>
</feature>
<dbReference type="Pfam" id="PF00365">
    <property type="entry name" value="PFK"/>
    <property type="match status" value="1"/>
</dbReference>
<evidence type="ECO:0000256" key="5">
    <source>
        <dbReference type="ARBA" id="ARBA00022842"/>
    </source>
</evidence>
<dbReference type="EC" id="2.7.1.90" evidence="6"/>
<comment type="caution">
    <text evidence="6">Lacks conserved residue(s) required for the propagation of feature annotation.</text>
</comment>
<feature type="site" description="Important for catalytic activity; stabilizes the transition state when the phosphoryl donor is PPi" evidence="6">
    <location>
        <position position="142"/>
    </location>
</feature>
<dbReference type="InterPro" id="IPR022953">
    <property type="entry name" value="ATP_PFK"/>
</dbReference>
<dbReference type="Gene3D" id="3.40.50.460">
    <property type="entry name" value="Phosphofructokinase domain"/>
    <property type="match status" value="1"/>
</dbReference>
<dbReference type="GO" id="GO:0006002">
    <property type="term" value="P:fructose 6-phosphate metabolic process"/>
    <property type="evidence" value="ECO:0007669"/>
    <property type="project" value="InterPro"/>
</dbReference>
<evidence type="ECO:0000259" key="7">
    <source>
        <dbReference type="Pfam" id="PF00365"/>
    </source>
</evidence>
<evidence type="ECO:0000256" key="6">
    <source>
        <dbReference type="HAMAP-Rule" id="MF_01978"/>
    </source>
</evidence>
<dbReference type="NCBIfam" id="NF010675">
    <property type="entry name" value="PRK14072.1"/>
    <property type="match status" value="1"/>
</dbReference>
<accession>A0A9D1CV96</accession>
<reference evidence="8" key="1">
    <citation type="submission" date="2020-10" db="EMBL/GenBank/DDBJ databases">
        <authorList>
            <person name="Gilroy R."/>
        </authorList>
    </citation>
    <scope>NUCLEOTIDE SEQUENCE</scope>
    <source>
        <strain evidence="8">ChiSjej6B24-2974</strain>
    </source>
</reference>
<name>A0A9D1CV96_9FIRM</name>
<keyword evidence="4 6" id="KW-0418">Kinase</keyword>
<comment type="similarity">
    <text evidence="6">Belongs to the phosphofructokinase type A (PFKA) family. PPi-dependent PFK group II subfamily. Clade 'B2' sub-subfamily.</text>
</comment>
<dbReference type="InterPro" id="IPR035966">
    <property type="entry name" value="PKF_sf"/>
</dbReference>
<dbReference type="SUPFAM" id="SSF53784">
    <property type="entry name" value="Phosphofructokinase"/>
    <property type="match status" value="1"/>
</dbReference>
<dbReference type="PRINTS" id="PR00476">
    <property type="entry name" value="PHFRCTKINASE"/>
</dbReference>
<evidence type="ECO:0000313" key="8">
    <source>
        <dbReference type="EMBL" id="HIQ81772.1"/>
    </source>
</evidence>
<dbReference type="GO" id="GO:0046872">
    <property type="term" value="F:metal ion binding"/>
    <property type="evidence" value="ECO:0007669"/>
    <property type="project" value="UniProtKB-KW"/>
</dbReference>
<dbReference type="GO" id="GO:0003872">
    <property type="term" value="F:6-phosphofructokinase activity"/>
    <property type="evidence" value="ECO:0007669"/>
    <property type="project" value="UniProtKB-UniRule"/>
</dbReference>
<evidence type="ECO:0000256" key="3">
    <source>
        <dbReference type="ARBA" id="ARBA00022723"/>
    </source>
</evidence>
<reference evidence="8" key="2">
    <citation type="journal article" date="2021" name="PeerJ">
        <title>Extensive microbial diversity within the chicken gut microbiome revealed by metagenomics and culture.</title>
        <authorList>
            <person name="Gilroy R."/>
            <person name="Ravi A."/>
            <person name="Getino M."/>
            <person name="Pursley I."/>
            <person name="Horton D.L."/>
            <person name="Alikhan N.F."/>
            <person name="Baker D."/>
            <person name="Gharbi K."/>
            <person name="Hall N."/>
            <person name="Watson M."/>
            <person name="Adriaenssens E.M."/>
            <person name="Foster-Nyarko E."/>
            <person name="Jarju S."/>
            <person name="Secka A."/>
            <person name="Antonio M."/>
            <person name="Oren A."/>
            <person name="Chaudhuri R.R."/>
            <person name="La Ragione R."/>
            <person name="Hildebrand F."/>
            <person name="Pallen M.J."/>
        </authorList>
    </citation>
    <scope>NUCLEOTIDE SEQUENCE</scope>
    <source>
        <strain evidence="8">ChiSjej6B24-2974</strain>
    </source>
</reference>
<dbReference type="InterPro" id="IPR050929">
    <property type="entry name" value="PFKA"/>
</dbReference>
<dbReference type="PIRSF" id="PIRSF036483">
    <property type="entry name" value="PFK_XF0274"/>
    <property type="match status" value="1"/>
</dbReference>
<feature type="binding site" evidence="6">
    <location>
        <begin position="143"/>
        <end position="145"/>
    </location>
    <ligand>
        <name>substrate</name>
    </ligand>
</feature>
<feature type="binding site" evidence="6">
    <location>
        <position position="15"/>
    </location>
    <ligand>
        <name>diphosphate</name>
        <dbReference type="ChEBI" id="CHEBI:33019"/>
    </ligand>
</feature>